<accession>A0A166WCH9</accession>
<feature type="region of interest" description="Disordered" evidence="1">
    <location>
        <begin position="46"/>
        <end position="65"/>
    </location>
</feature>
<evidence type="ECO:0000313" key="2">
    <source>
        <dbReference type="EMBL" id="KZL75548.1"/>
    </source>
</evidence>
<feature type="non-terminal residue" evidence="2">
    <location>
        <position position="120"/>
    </location>
</feature>
<proteinExistence type="predicted"/>
<comment type="caution">
    <text evidence="2">The sequence shown here is derived from an EMBL/GenBank/DDBJ whole genome shotgun (WGS) entry which is preliminary data.</text>
</comment>
<reference evidence="2 3" key="1">
    <citation type="submission" date="2015-06" db="EMBL/GenBank/DDBJ databases">
        <title>Survival trade-offs in plant roots during colonization by closely related pathogenic and mutualistic fungi.</title>
        <authorList>
            <person name="Hacquard S."/>
            <person name="Kracher B."/>
            <person name="Hiruma K."/>
            <person name="Weinman A."/>
            <person name="Muench P."/>
            <person name="Garrido Oter R."/>
            <person name="Ver Loren van Themaat E."/>
            <person name="Dallerey J.-F."/>
            <person name="Damm U."/>
            <person name="Henrissat B."/>
            <person name="Lespinet O."/>
            <person name="Thon M."/>
            <person name="Kemen E."/>
            <person name="McHardy A.C."/>
            <person name="Schulze-Lefert P."/>
            <person name="O'Connell R.J."/>
        </authorList>
    </citation>
    <scope>NUCLEOTIDE SEQUENCE [LARGE SCALE GENOMIC DNA]</scope>
    <source>
        <strain evidence="2 3">0861</strain>
    </source>
</reference>
<dbReference type="AlphaFoldDB" id="A0A166WCH9"/>
<gene>
    <name evidence="2" type="ORF">CT0861_05059</name>
</gene>
<dbReference type="EMBL" id="LFIV01000022">
    <property type="protein sequence ID" value="KZL75548.1"/>
    <property type="molecule type" value="Genomic_DNA"/>
</dbReference>
<protein>
    <submittedName>
        <fullName evidence="2">Uncharacterized protein</fullName>
    </submittedName>
</protein>
<name>A0A166WCH9_9PEZI</name>
<sequence>LPSGRSLVLRVTARPGLADAPAPQRYCFNLHSLQFAVKPGIKSSRFGGRGTCRRTRRPASARPSARLAAARLALRGRSSATSRCRVRPASAAASRMPAPGRWSLCAAKSPGGSLTPDMSF</sequence>
<feature type="non-terminal residue" evidence="2">
    <location>
        <position position="1"/>
    </location>
</feature>
<keyword evidence="3" id="KW-1185">Reference proteome</keyword>
<organism evidence="2 3">
    <name type="scientific">Colletotrichum tofieldiae</name>
    <dbReference type="NCBI Taxonomy" id="708197"/>
    <lineage>
        <taxon>Eukaryota</taxon>
        <taxon>Fungi</taxon>
        <taxon>Dikarya</taxon>
        <taxon>Ascomycota</taxon>
        <taxon>Pezizomycotina</taxon>
        <taxon>Sordariomycetes</taxon>
        <taxon>Hypocreomycetidae</taxon>
        <taxon>Glomerellales</taxon>
        <taxon>Glomerellaceae</taxon>
        <taxon>Colletotrichum</taxon>
        <taxon>Colletotrichum spaethianum species complex</taxon>
    </lineage>
</organism>
<evidence type="ECO:0000256" key="1">
    <source>
        <dbReference type="SAM" id="MobiDB-lite"/>
    </source>
</evidence>
<dbReference type="Proteomes" id="UP000076552">
    <property type="component" value="Unassembled WGS sequence"/>
</dbReference>
<evidence type="ECO:0000313" key="3">
    <source>
        <dbReference type="Proteomes" id="UP000076552"/>
    </source>
</evidence>